<dbReference type="RefSeq" id="XP_029655122.1">
    <property type="nucleotide sequence ID" value="XM_029799262.1"/>
</dbReference>
<proteinExistence type="predicted"/>
<sequence length="81" mass="9809">MADYWKSHEKKYCEFCRCWFCVQFHESGEKHKENVRKRVDQVHIQIIPLVEKKQGFGRQREAKRKTNRPPSGARKKLDIHV</sequence>
<dbReference type="AlphaFoldDB" id="A0A6P7U0Q9"/>
<feature type="region of interest" description="Disordered" evidence="1">
    <location>
        <begin position="55"/>
        <end position="81"/>
    </location>
</feature>
<name>A0A6P7U0Q9_9MOLL</name>
<protein>
    <submittedName>
        <fullName evidence="3">WW domain-binding protein 4-like</fullName>
    </submittedName>
</protein>
<evidence type="ECO:0000313" key="3">
    <source>
        <dbReference type="RefSeq" id="XP_029655122.1"/>
    </source>
</evidence>
<gene>
    <name evidence="3" type="primary">LOC115228751</name>
</gene>
<evidence type="ECO:0000313" key="2">
    <source>
        <dbReference type="Proteomes" id="UP000515154"/>
    </source>
</evidence>
<dbReference type="KEGG" id="osn:115228751"/>
<dbReference type="Proteomes" id="UP000515154">
    <property type="component" value="Unplaced"/>
</dbReference>
<organism evidence="2 3">
    <name type="scientific">Octopus sinensis</name>
    <name type="common">East Asian common octopus</name>
    <dbReference type="NCBI Taxonomy" id="2607531"/>
    <lineage>
        <taxon>Eukaryota</taxon>
        <taxon>Metazoa</taxon>
        <taxon>Spiralia</taxon>
        <taxon>Lophotrochozoa</taxon>
        <taxon>Mollusca</taxon>
        <taxon>Cephalopoda</taxon>
        <taxon>Coleoidea</taxon>
        <taxon>Octopodiformes</taxon>
        <taxon>Octopoda</taxon>
        <taxon>Incirrata</taxon>
        <taxon>Octopodidae</taxon>
        <taxon>Octopus</taxon>
    </lineage>
</organism>
<reference evidence="3" key="1">
    <citation type="submission" date="2025-08" db="UniProtKB">
        <authorList>
            <consortium name="RefSeq"/>
        </authorList>
    </citation>
    <scope>IDENTIFICATION</scope>
</reference>
<accession>A0A6P7U0Q9</accession>
<evidence type="ECO:0000256" key="1">
    <source>
        <dbReference type="SAM" id="MobiDB-lite"/>
    </source>
</evidence>
<keyword evidence="2" id="KW-1185">Reference proteome</keyword>